<dbReference type="GO" id="GO:0006310">
    <property type="term" value="P:DNA recombination"/>
    <property type="evidence" value="ECO:0007669"/>
    <property type="project" value="UniProtKB-KW"/>
</dbReference>
<evidence type="ECO:0000256" key="1">
    <source>
        <dbReference type="ARBA" id="ARBA00003416"/>
    </source>
</evidence>
<dbReference type="EMBL" id="FPCG01000001">
    <property type="protein sequence ID" value="SFV20281.1"/>
    <property type="molecule type" value="Genomic_DNA"/>
</dbReference>
<dbReference type="PANTHER" id="PTHR30563">
    <property type="entry name" value="DNA RECOMBINATION PROTEIN RMUC"/>
    <property type="match status" value="1"/>
</dbReference>
<dbReference type="AlphaFoldDB" id="A0A1I7MED3"/>
<keyword evidence="4" id="KW-0233">DNA recombination</keyword>
<evidence type="ECO:0000256" key="6">
    <source>
        <dbReference type="SAM" id="Phobius"/>
    </source>
</evidence>
<proteinExistence type="inferred from homology"/>
<keyword evidence="8" id="KW-1185">Reference proteome</keyword>
<name>A0A1I7MED3_9MICC</name>
<sequence length="418" mass="45504">MENSVDPALTVWISIAFLVAGLVLGAAVGAWLVWRRVRGTGGGPWAEADQARQELAQVRAELAAAQSESRVLTAERAADRDRAEQREQEESAVLRALSPVAQRLELLQRQVGLLERDRVEQYGQLSEQLKTAAETDTALLVNTQSLVATLRSTTARGHWGEVQLRRVVEASGMLPHTDFSEQHSYRGAEDQILRPDLVVRLPGGKSLAVDAKAPLAAVLEAHELAGDPSAEAAARREELHSAHARALRAHVDALGSKSYWEALEHSPELVVCFLPAESILAAALDTDPTLLDHAFSRSVALVSPVSLLATLKSVAYAWRQDTLAEHAQSLFETAHQLYQRLGTLGGHLTKLGSSLKSSVERYNSLLGTLESRILPSARRICELDPAVQERLEFPSPVESTPRVLSAAELLEQDLPAEQ</sequence>
<protein>
    <submittedName>
        <fullName evidence="7">DNA recombination protein RmuC</fullName>
    </submittedName>
</protein>
<gene>
    <name evidence="7" type="ORF">SAMN04487966_101284</name>
</gene>
<comment type="function">
    <text evidence="1">Involved in DNA recombination.</text>
</comment>
<organism evidence="7 8">
    <name type="scientific">Micrococcus terreus</name>
    <dbReference type="NCBI Taxonomy" id="574650"/>
    <lineage>
        <taxon>Bacteria</taxon>
        <taxon>Bacillati</taxon>
        <taxon>Actinomycetota</taxon>
        <taxon>Actinomycetes</taxon>
        <taxon>Micrococcales</taxon>
        <taxon>Micrococcaceae</taxon>
        <taxon>Micrococcus</taxon>
    </lineage>
</organism>
<dbReference type="PANTHER" id="PTHR30563:SF0">
    <property type="entry name" value="DNA RECOMBINATION PROTEIN RMUC"/>
    <property type="match status" value="1"/>
</dbReference>
<evidence type="ECO:0000256" key="5">
    <source>
        <dbReference type="SAM" id="Coils"/>
    </source>
</evidence>
<evidence type="ECO:0000313" key="8">
    <source>
        <dbReference type="Proteomes" id="UP000198881"/>
    </source>
</evidence>
<accession>A0A1I7MED3</accession>
<comment type="similarity">
    <text evidence="2">Belongs to the RmuC family.</text>
</comment>
<keyword evidence="6" id="KW-0472">Membrane</keyword>
<dbReference type="InterPro" id="IPR003798">
    <property type="entry name" value="DNA_recombination_RmuC"/>
</dbReference>
<keyword evidence="6" id="KW-0812">Transmembrane</keyword>
<dbReference type="Proteomes" id="UP000198881">
    <property type="component" value="Unassembled WGS sequence"/>
</dbReference>
<evidence type="ECO:0000313" key="7">
    <source>
        <dbReference type="EMBL" id="SFV20281.1"/>
    </source>
</evidence>
<keyword evidence="6" id="KW-1133">Transmembrane helix</keyword>
<feature type="coiled-coil region" evidence="5">
    <location>
        <begin position="48"/>
        <end position="75"/>
    </location>
</feature>
<dbReference type="OrthoDB" id="370725at2"/>
<evidence type="ECO:0000256" key="4">
    <source>
        <dbReference type="ARBA" id="ARBA00023172"/>
    </source>
</evidence>
<keyword evidence="3 5" id="KW-0175">Coiled coil</keyword>
<feature type="transmembrane region" description="Helical" evidence="6">
    <location>
        <begin position="12"/>
        <end position="34"/>
    </location>
</feature>
<dbReference type="RefSeq" id="WP_091693167.1">
    <property type="nucleotide sequence ID" value="NZ_FPCG01000001.1"/>
</dbReference>
<evidence type="ECO:0000256" key="3">
    <source>
        <dbReference type="ARBA" id="ARBA00023054"/>
    </source>
</evidence>
<reference evidence="7 8" key="1">
    <citation type="submission" date="2016-10" db="EMBL/GenBank/DDBJ databases">
        <authorList>
            <person name="de Groot N.N."/>
        </authorList>
    </citation>
    <scope>NUCLEOTIDE SEQUENCE [LARGE SCALE GENOMIC DNA]</scope>
    <source>
        <strain evidence="7 8">CGMCC 1.7054</strain>
    </source>
</reference>
<dbReference type="STRING" id="574650.SAMN04487966_101284"/>
<evidence type="ECO:0000256" key="2">
    <source>
        <dbReference type="ARBA" id="ARBA00009840"/>
    </source>
</evidence>
<dbReference type="Pfam" id="PF02646">
    <property type="entry name" value="RmuC"/>
    <property type="match status" value="1"/>
</dbReference>